<feature type="domain" description="Cardiolipin synthase N-terminal" evidence="7">
    <location>
        <begin position="26"/>
        <end position="65"/>
    </location>
</feature>
<evidence type="ECO:0000256" key="4">
    <source>
        <dbReference type="ARBA" id="ARBA00022989"/>
    </source>
</evidence>
<keyword evidence="2" id="KW-1003">Cell membrane</keyword>
<dbReference type="AlphaFoldDB" id="A0A942UUW7"/>
<evidence type="ECO:0000259" key="7">
    <source>
        <dbReference type="Pfam" id="PF13396"/>
    </source>
</evidence>
<dbReference type="GO" id="GO:0005886">
    <property type="term" value="C:plasma membrane"/>
    <property type="evidence" value="ECO:0007669"/>
    <property type="project" value="UniProtKB-SubCell"/>
</dbReference>
<evidence type="ECO:0000256" key="5">
    <source>
        <dbReference type="ARBA" id="ARBA00023136"/>
    </source>
</evidence>
<gene>
    <name evidence="8" type="ORF">GOQ27_08260</name>
</gene>
<comment type="caution">
    <text evidence="8">The sequence shown here is derived from an EMBL/GenBank/DDBJ whole genome shotgun (WGS) entry which is preliminary data.</text>
</comment>
<comment type="subcellular location">
    <subcellularLocation>
        <location evidence="1">Cell membrane</location>
        <topology evidence="1">Multi-pass membrane protein</topology>
    </subcellularLocation>
</comment>
<keyword evidence="3 6" id="KW-0812">Transmembrane</keyword>
<accession>A0A942UUW7</accession>
<dbReference type="EMBL" id="WSFT01000032">
    <property type="protein sequence ID" value="MBS4538455.1"/>
    <property type="molecule type" value="Genomic_DNA"/>
</dbReference>
<dbReference type="InterPro" id="IPR027379">
    <property type="entry name" value="CLS_N"/>
</dbReference>
<feature type="transmembrane region" description="Helical" evidence="6">
    <location>
        <begin position="45"/>
        <end position="63"/>
    </location>
</feature>
<evidence type="ECO:0000256" key="3">
    <source>
        <dbReference type="ARBA" id="ARBA00022692"/>
    </source>
</evidence>
<protein>
    <submittedName>
        <fullName evidence="8">PLDc_N domain-containing protein</fullName>
    </submittedName>
</protein>
<dbReference type="Proteomes" id="UP000724672">
    <property type="component" value="Unassembled WGS sequence"/>
</dbReference>
<organism evidence="8 9">
    <name type="scientific">Anaeromonas frigoriresistens</name>
    <dbReference type="NCBI Taxonomy" id="2683708"/>
    <lineage>
        <taxon>Bacteria</taxon>
        <taxon>Bacillati</taxon>
        <taxon>Bacillota</taxon>
        <taxon>Tissierellia</taxon>
        <taxon>Tissierellales</taxon>
        <taxon>Thermohalobacteraceae</taxon>
        <taxon>Anaeromonas</taxon>
    </lineage>
</organism>
<feature type="transmembrane region" description="Helical" evidence="6">
    <location>
        <begin position="13"/>
        <end position="33"/>
    </location>
</feature>
<keyword evidence="9" id="KW-1185">Reference proteome</keyword>
<evidence type="ECO:0000256" key="2">
    <source>
        <dbReference type="ARBA" id="ARBA00022475"/>
    </source>
</evidence>
<keyword evidence="4 6" id="KW-1133">Transmembrane helix</keyword>
<proteinExistence type="predicted"/>
<evidence type="ECO:0000256" key="1">
    <source>
        <dbReference type="ARBA" id="ARBA00004651"/>
    </source>
</evidence>
<evidence type="ECO:0000313" key="9">
    <source>
        <dbReference type="Proteomes" id="UP000724672"/>
    </source>
</evidence>
<evidence type="ECO:0000256" key="6">
    <source>
        <dbReference type="SAM" id="Phobius"/>
    </source>
</evidence>
<keyword evidence="5 6" id="KW-0472">Membrane</keyword>
<dbReference type="RefSeq" id="WP_203366381.1">
    <property type="nucleotide sequence ID" value="NZ_WSFT01000032.1"/>
</dbReference>
<reference evidence="8" key="1">
    <citation type="submission" date="2019-12" db="EMBL/GenBank/DDBJ databases">
        <title>Clostridiaceae gen. nov. sp. nov., isolated from sediment in Xinjiang, China.</title>
        <authorList>
            <person name="Zhang R."/>
        </authorList>
    </citation>
    <scope>NUCLEOTIDE SEQUENCE</scope>
    <source>
        <strain evidence="8">D2Q-11</strain>
    </source>
</reference>
<name>A0A942UUW7_9FIRM</name>
<dbReference type="Pfam" id="PF13396">
    <property type="entry name" value="PLDc_N"/>
    <property type="match status" value="1"/>
</dbReference>
<evidence type="ECO:0000313" key="8">
    <source>
        <dbReference type="EMBL" id="MBS4538455.1"/>
    </source>
</evidence>
<sequence>MLEGLSVMEILKMMLPVIILELAVKIFCLVSIFKNGVRNLNKVGWTLIILFISTIGPIAFLIFGRRNNYDN</sequence>